<dbReference type="PROSITE" id="PS50825">
    <property type="entry name" value="HYR"/>
    <property type="match status" value="1"/>
</dbReference>
<accession>G0NXT6</accession>
<dbReference type="AlphaFoldDB" id="G0NXT6"/>
<keyword evidence="2" id="KW-1133">Transmembrane helix</keyword>
<dbReference type="SUPFAM" id="SSF57184">
    <property type="entry name" value="Growth factor receptor domain"/>
    <property type="match status" value="1"/>
</dbReference>
<dbReference type="STRING" id="135651.G0NXT6"/>
<protein>
    <recommendedName>
        <fullName evidence="3">HYR domain-containing protein</fullName>
    </recommendedName>
</protein>
<organism evidence="5">
    <name type="scientific">Caenorhabditis brenneri</name>
    <name type="common">Nematode worm</name>
    <dbReference type="NCBI Taxonomy" id="135651"/>
    <lineage>
        <taxon>Eukaryota</taxon>
        <taxon>Metazoa</taxon>
        <taxon>Ecdysozoa</taxon>
        <taxon>Nematoda</taxon>
        <taxon>Chromadorea</taxon>
        <taxon>Rhabditida</taxon>
        <taxon>Rhabditina</taxon>
        <taxon>Rhabditomorpha</taxon>
        <taxon>Rhabditoidea</taxon>
        <taxon>Rhabditidae</taxon>
        <taxon>Peloderinae</taxon>
        <taxon>Caenorhabditis</taxon>
    </lineage>
</organism>
<dbReference type="Pfam" id="PF02494">
    <property type="entry name" value="HYR"/>
    <property type="match status" value="1"/>
</dbReference>
<dbReference type="SMART" id="SM01411">
    <property type="entry name" value="Ephrin_rec_like"/>
    <property type="match status" value="4"/>
</dbReference>
<keyword evidence="5" id="KW-1185">Reference proteome</keyword>
<dbReference type="OrthoDB" id="5778033at2759"/>
<dbReference type="GO" id="GO:0007165">
    <property type="term" value="P:signal transduction"/>
    <property type="evidence" value="ECO:0007669"/>
    <property type="project" value="TreeGrafter"/>
</dbReference>
<evidence type="ECO:0000256" key="1">
    <source>
        <dbReference type="ARBA" id="ARBA00022737"/>
    </source>
</evidence>
<dbReference type="Proteomes" id="UP000008068">
    <property type="component" value="Unassembled WGS sequence"/>
</dbReference>
<dbReference type="EMBL" id="GL379974">
    <property type="protein sequence ID" value="EGT39652.1"/>
    <property type="molecule type" value="Genomic_DNA"/>
</dbReference>
<dbReference type="Gene3D" id="2.10.50.10">
    <property type="entry name" value="Tumor Necrosis Factor Receptor, subunit A, domain 2"/>
    <property type="match status" value="2"/>
</dbReference>
<dbReference type="InterPro" id="IPR003410">
    <property type="entry name" value="HYR_dom"/>
</dbReference>
<feature type="transmembrane region" description="Helical" evidence="2">
    <location>
        <begin position="742"/>
        <end position="762"/>
    </location>
</feature>
<dbReference type="GO" id="GO:0009986">
    <property type="term" value="C:cell surface"/>
    <property type="evidence" value="ECO:0007669"/>
    <property type="project" value="TreeGrafter"/>
</dbReference>
<dbReference type="HOGENOM" id="CLU_324206_0_0_1"/>
<reference evidence="5" key="1">
    <citation type="submission" date="2011-07" db="EMBL/GenBank/DDBJ databases">
        <authorList>
            <consortium name="Caenorhabditis brenneri Sequencing and Analysis Consortium"/>
            <person name="Wilson R.K."/>
        </authorList>
    </citation>
    <scope>NUCLEOTIDE SEQUENCE [LARGE SCALE GENOMIC DNA]</scope>
    <source>
        <strain evidence="5">PB2801</strain>
    </source>
</reference>
<dbReference type="InterPro" id="IPR011641">
    <property type="entry name" value="Tyr-kin_ephrin_A/B_rcpt-like"/>
</dbReference>
<dbReference type="PANTHER" id="PTHR24046">
    <property type="entry name" value="SIGNAL PEPTIDE, CUB AND EGF-LIKE DOMAIN-CONTAINING"/>
    <property type="match status" value="1"/>
</dbReference>
<keyword evidence="2" id="KW-0472">Membrane</keyword>
<evidence type="ECO:0000256" key="2">
    <source>
        <dbReference type="SAM" id="Phobius"/>
    </source>
</evidence>
<name>G0NXT6_CAEBE</name>
<proteinExistence type="predicted"/>
<evidence type="ECO:0000259" key="3">
    <source>
        <dbReference type="PROSITE" id="PS50825"/>
    </source>
</evidence>
<dbReference type="InterPro" id="IPR009030">
    <property type="entry name" value="Growth_fac_rcpt_cys_sf"/>
</dbReference>
<dbReference type="OMA" id="CIDENTM"/>
<dbReference type="FunCoup" id="G0NXT6">
    <property type="interactions" value="496"/>
</dbReference>
<dbReference type="Pfam" id="PF07699">
    <property type="entry name" value="Ephrin_rec_like"/>
    <property type="match status" value="3"/>
</dbReference>
<sequence>MRGYGNSQQIVFDNNGFFICDPDKRCSREEISKDTSYKPTPITANTWHHFCLVSPSNLTSPNYTVYLDGALVQYQFAPNFNPGNSGYLQLAPSNLARTRFEGMISMTQLYIIRLNETQIGKLAFDCFATLSDKNSEIAKNTLIRWDDGFTRVASSNPGVFIDPPGICSSVKCMFGRQPKANNYNSTGSCEKDRIAPTVLRCPSNKYQTTTADFTKVKWSDNDISFFDNIGVVRIVVNYHNGQQFGVGITAVRYIAFDEAGNSAECTFDVVVVQKDCPQQSKVFVEGGTIQFENPIAPYAKTVAKVRCDDDLYPVESRPRFYVCDIMGDYKYGDWEDESKAKYYLPACGKTLPAEQKVNGTVVGSGTCQQVYNKLLDIIWSSANCDESTSCQITILPQCNDTSSGFWSSRATETDSIALQYTFSTNNAIETISTAVLTHLQTNFSVVRQDSSVECNPSFPIHDTNGNNTICVSCPEGTYANTTSNQCLDCPKNTYRSSISSDQLSCTSCPEGTITGDVTGAFDESQCYRKCEEGQYESKGSCLECPEGTFADTKGLRKCICCGFDVSTFGTGKTSIADCTKTCESGQELIRNGSAIPPYCQNCEKGFYKQGNRGPCIQCPRGLTTSSVASKSSDACNQINCIDENTMRNTNITITPNTTYSELCIACEQGTFQNVPNSESCLPCSDLPDDVTDVPITCQSTCSAEIPTEGCNCQRQIGNNSMIIMNCLPEVNPVHTNSNAIKIVLPVVFGVLLIIIVVVLFCFRKQIIAWFRKTENNDNQHVAPSHWQAPTVSIPRPDLRILTSKEEMDRLPPLPPSTPSFHIDRTLRSVGFVDEINSSSGIRHLGTGNSTMPQLNSSNGIFFAENGSSKIIRTPIRRRDTSSDDSSLGSFF</sequence>
<evidence type="ECO:0000313" key="5">
    <source>
        <dbReference type="Proteomes" id="UP000008068"/>
    </source>
</evidence>
<dbReference type="InterPro" id="IPR013320">
    <property type="entry name" value="ConA-like_dom_sf"/>
</dbReference>
<dbReference type="GO" id="GO:0005615">
    <property type="term" value="C:extracellular space"/>
    <property type="evidence" value="ECO:0007669"/>
    <property type="project" value="TreeGrafter"/>
</dbReference>
<keyword evidence="1" id="KW-0677">Repeat</keyword>
<gene>
    <name evidence="4" type="ORF">CAEBREN_03731</name>
</gene>
<feature type="domain" description="HYR" evidence="3">
    <location>
        <begin position="191"/>
        <end position="273"/>
    </location>
</feature>
<dbReference type="InParanoid" id="G0NXT6"/>
<dbReference type="Gene3D" id="2.60.120.200">
    <property type="match status" value="1"/>
</dbReference>
<dbReference type="InterPro" id="IPR052071">
    <property type="entry name" value="SCUB_EGF-like_domain"/>
</dbReference>
<keyword evidence="2" id="KW-0812">Transmembrane</keyword>
<evidence type="ECO:0000313" key="4">
    <source>
        <dbReference type="EMBL" id="EGT39652.1"/>
    </source>
</evidence>
<dbReference type="eggNOG" id="KOG1217">
    <property type="taxonomic scope" value="Eukaryota"/>
</dbReference>
<dbReference type="PANTHER" id="PTHR24046:SF5">
    <property type="entry name" value="EGF-LIKE DOMAIN-CONTAINING PROTEIN"/>
    <property type="match status" value="1"/>
</dbReference>
<dbReference type="SUPFAM" id="SSF49899">
    <property type="entry name" value="Concanavalin A-like lectins/glucanases"/>
    <property type="match status" value="1"/>
</dbReference>